<evidence type="ECO:0000259" key="5">
    <source>
        <dbReference type="PROSITE" id="PS51078"/>
    </source>
</evidence>
<evidence type="ECO:0000256" key="1">
    <source>
        <dbReference type="ARBA" id="ARBA00008853"/>
    </source>
</evidence>
<evidence type="ECO:0000313" key="6">
    <source>
        <dbReference type="EMBL" id="MDT0684388.1"/>
    </source>
</evidence>
<dbReference type="SMART" id="SM00346">
    <property type="entry name" value="HTH_ICLR"/>
    <property type="match status" value="1"/>
</dbReference>
<dbReference type="InterPro" id="IPR036390">
    <property type="entry name" value="WH_DNA-bd_sf"/>
</dbReference>
<dbReference type="EMBL" id="JAVRHL010000004">
    <property type="protein sequence ID" value="MDT0684388.1"/>
    <property type="molecule type" value="Genomic_DNA"/>
</dbReference>
<dbReference type="Gene3D" id="1.10.10.10">
    <property type="entry name" value="Winged helix-like DNA-binding domain superfamily/Winged helix DNA-binding domain"/>
    <property type="match status" value="1"/>
</dbReference>
<evidence type="ECO:0000256" key="2">
    <source>
        <dbReference type="ARBA" id="ARBA00023015"/>
    </source>
</evidence>
<dbReference type="SUPFAM" id="SSF63829">
    <property type="entry name" value="Calcium-dependent phosphotriesterase"/>
    <property type="match status" value="1"/>
</dbReference>
<dbReference type="Gene3D" id="3.30.450.40">
    <property type="match status" value="1"/>
</dbReference>
<dbReference type="Pfam" id="PF09339">
    <property type="entry name" value="HTH_IclR"/>
    <property type="match status" value="1"/>
</dbReference>
<dbReference type="SUPFAM" id="SSF55781">
    <property type="entry name" value="GAF domain-like"/>
    <property type="match status" value="1"/>
</dbReference>
<dbReference type="PANTHER" id="PTHR10907">
    <property type="entry name" value="REGUCALCIN"/>
    <property type="match status" value="1"/>
</dbReference>
<dbReference type="InterPro" id="IPR014757">
    <property type="entry name" value="Tscrpt_reg_IclR_C"/>
</dbReference>
<dbReference type="InterPro" id="IPR011042">
    <property type="entry name" value="6-blade_b-propeller_TolB-like"/>
</dbReference>
<sequence>MPDFDNIAKRYPGAGTLVKGIQLLELIGEAQAPCTSAHLLRETGLPKATLYRLLGALVEFGYLKHDNAAKTYSLGKRFIELGRSSLSSFDLRSAAEHELSRLSAELGQTVSLTVLEGDEIIYVDVRRPQNPLAVGVDVGRSVPAAESASGRAMMAAMAPHEMNRFITSYDRDTQHSILSEIAISRARGYSIAESGSVPGLIVVAVEVHGPPGMGRGAIAVTAHESALGLEQRHIVGRDLMESARRVMGNIGTASVSISPNPRRHSHIAETLECVDAAGAIVGEGPVWDARENLLRWVDIAAPATRIFDPSGARSAMHPSPRLVSAVLPASDGTMMAVTQNGLERLGPSGDLDPIHDPEAHLPSNRFNDAKCDSSGRVWAGTMSLDASMPSGSLYRFDTPTSSRAVDGGFQVSNGLGWSADDRTFYFTDSGLGTVFAYDYDAAEGAITGRRVFLNVDPRDGKPDGLSVDAEGNVWIAFWDGWRVAGYTPGGRLIREIDMPVPRPTSCCFGGPDLTTLYITSASIRLPAQVLEEAPLSGGLFAIEMDTPGLPTREVAV</sequence>
<keyword evidence="7" id="KW-1185">Reference proteome</keyword>
<dbReference type="Pfam" id="PF01614">
    <property type="entry name" value="IclR_C"/>
    <property type="match status" value="1"/>
</dbReference>
<dbReference type="InterPro" id="IPR036388">
    <property type="entry name" value="WH-like_DNA-bd_sf"/>
</dbReference>
<comment type="caution">
    <text evidence="6">The sequence shown here is derived from an EMBL/GenBank/DDBJ whole genome shotgun (WGS) entry which is preliminary data.</text>
</comment>
<accession>A0ABU3DLA1</accession>
<dbReference type="InterPro" id="IPR029016">
    <property type="entry name" value="GAF-like_dom_sf"/>
</dbReference>
<dbReference type="SUPFAM" id="SSF46785">
    <property type="entry name" value="Winged helix' DNA-binding domain"/>
    <property type="match status" value="1"/>
</dbReference>
<dbReference type="Proteomes" id="UP001265259">
    <property type="component" value="Unassembled WGS sequence"/>
</dbReference>
<gene>
    <name evidence="6" type="ORF">RM543_17025</name>
</gene>
<keyword evidence="2" id="KW-0805">Transcription regulation</keyword>
<name>A0ABU3DLA1_9RHOB</name>
<feature type="domain" description="IclR-ED" evidence="5">
    <location>
        <begin position="77"/>
        <end position="252"/>
    </location>
</feature>
<keyword evidence="3" id="KW-0804">Transcription</keyword>
<dbReference type="Gene3D" id="2.120.10.30">
    <property type="entry name" value="TolB, C-terminal domain"/>
    <property type="match status" value="1"/>
</dbReference>
<dbReference type="InterPro" id="IPR013658">
    <property type="entry name" value="SGL"/>
</dbReference>
<dbReference type="PRINTS" id="PR01790">
    <property type="entry name" value="SMP30FAMILY"/>
</dbReference>
<evidence type="ECO:0000256" key="3">
    <source>
        <dbReference type="ARBA" id="ARBA00023163"/>
    </source>
</evidence>
<comment type="similarity">
    <text evidence="1">Belongs to the SMP-30/CGR1 family.</text>
</comment>
<dbReference type="InterPro" id="IPR005471">
    <property type="entry name" value="Tscrpt_reg_IclR_N"/>
</dbReference>
<evidence type="ECO:0000313" key="7">
    <source>
        <dbReference type="Proteomes" id="UP001265259"/>
    </source>
</evidence>
<dbReference type="Pfam" id="PF08450">
    <property type="entry name" value="SGL"/>
    <property type="match status" value="1"/>
</dbReference>
<protein>
    <submittedName>
        <fullName evidence="6">SMP-30/gluconolactonase/LRE family protein</fullName>
    </submittedName>
</protein>
<dbReference type="InterPro" id="IPR005511">
    <property type="entry name" value="SMP-30"/>
</dbReference>
<proteinExistence type="inferred from homology"/>
<reference evidence="6 7" key="1">
    <citation type="submission" date="2023-09" db="EMBL/GenBank/DDBJ databases">
        <authorList>
            <person name="Rey-Velasco X."/>
        </authorList>
    </citation>
    <scope>NUCLEOTIDE SEQUENCE [LARGE SCALE GENOMIC DNA]</scope>
    <source>
        <strain evidence="6 7">F158</strain>
    </source>
</reference>
<dbReference type="RefSeq" id="WP_311693828.1">
    <property type="nucleotide sequence ID" value="NZ_JAVRHL010000004.1"/>
</dbReference>
<dbReference type="PROSITE" id="PS51078">
    <property type="entry name" value="ICLR_ED"/>
    <property type="match status" value="1"/>
</dbReference>
<organism evidence="6 7">
    <name type="scientific">Tropicimonas omnivorans</name>
    <dbReference type="NCBI Taxonomy" id="3075590"/>
    <lineage>
        <taxon>Bacteria</taxon>
        <taxon>Pseudomonadati</taxon>
        <taxon>Pseudomonadota</taxon>
        <taxon>Alphaproteobacteria</taxon>
        <taxon>Rhodobacterales</taxon>
        <taxon>Roseobacteraceae</taxon>
        <taxon>Tropicimonas</taxon>
    </lineage>
</organism>
<evidence type="ECO:0000259" key="4">
    <source>
        <dbReference type="PROSITE" id="PS51077"/>
    </source>
</evidence>
<dbReference type="PROSITE" id="PS51077">
    <property type="entry name" value="HTH_ICLR"/>
    <property type="match status" value="1"/>
</dbReference>
<dbReference type="PANTHER" id="PTHR10907:SF47">
    <property type="entry name" value="REGUCALCIN"/>
    <property type="match status" value="1"/>
</dbReference>
<feature type="domain" description="HTH iclR-type" evidence="4">
    <location>
        <begin position="14"/>
        <end position="76"/>
    </location>
</feature>